<feature type="transmembrane region" description="Helical" evidence="2">
    <location>
        <begin position="147"/>
        <end position="171"/>
    </location>
</feature>
<accession>A0AA88H4P1</accession>
<reference evidence="3 4" key="1">
    <citation type="journal article" date="2018" name="BMC Genomics">
        <title>The genome of Naegleria lovaniensis, the basis for a comparative approach to unravel pathogenicity factors of the human pathogenic amoeba N. fowleri.</title>
        <authorList>
            <person name="Liechti N."/>
            <person name="Schurch N."/>
            <person name="Bruggmann R."/>
            <person name="Wittwer M."/>
        </authorList>
    </citation>
    <scope>NUCLEOTIDE SEQUENCE [LARGE SCALE GENOMIC DNA]</scope>
    <source>
        <strain evidence="3 4">ATCC 30569</strain>
    </source>
</reference>
<dbReference type="GeneID" id="68099499"/>
<keyword evidence="4" id="KW-1185">Reference proteome</keyword>
<evidence type="ECO:0000313" key="4">
    <source>
        <dbReference type="Proteomes" id="UP000816034"/>
    </source>
</evidence>
<dbReference type="SUPFAM" id="SSF48097">
    <property type="entry name" value="Regulator of G-protein signaling, RGS"/>
    <property type="match status" value="1"/>
</dbReference>
<evidence type="ECO:0000313" key="3">
    <source>
        <dbReference type="EMBL" id="KAG2393514.1"/>
    </source>
</evidence>
<keyword evidence="2" id="KW-0812">Transmembrane</keyword>
<dbReference type="InterPro" id="IPR036305">
    <property type="entry name" value="RGS_sf"/>
</dbReference>
<feature type="region of interest" description="Disordered" evidence="1">
    <location>
        <begin position="1"/>
        <end position="56"/>
    </location>
</feature>
<organism evidence="3 4">
    <name type="scientific">Naegleria lovaniensis</name>
    <name type="common">Amoeba</name>
    <dbReference type="NCBI Taxonomy" id="51637"/>
    <lineage>
        <taxon>Eukaryota</taxon>
        <taxon>Discoba</taxon>
        <taxon>Heterolobosea</taxon>
        <taxon>Tetramitia</taxon>
        <taxon>Eutetramitia</taxon>
        <taxon>Vahlkampfiidae</taxon>
        <taxon>Naegleria</taxon>
    </lineage>
</organism>
<dbReference type="EMBL" id="PYSW02000002">
    <property type="protein sequence ID" value="KAG2393514.1"/>
    <property type="molecule type" value="Genomic_DNA"/>
</dbReference>
<dbReference type="AlphaFoldDB" id="A0AA88H4P1"/>
<feature type="transmembrane region" description="Helical" evidence="2">
    <location>
        <begin position="320"/>
        <end position="350"/>
    </location>
</feature>
<dbReference type="RefSeq" id="XP_044555408.1">
    <property type="nucleotide sequence ID" value="XM_044696973.1"/>
</dbReference>
<evidence type="ECO:0000256" key="1">
    <source>
        <dbReference type="SAM" id="MobiDB-lite"/>
    </source>
</evidence>
<dbReference type="Proteomes" id="UP000816034">
    <property type="component" value="Unassembled WGS sequence"/>
</dbReference>
<feature type="region of interest" description="Disordered" evidence="1">
    <location>
        <begin position="84"/>
        <end position="111"/>
    </location>
</feature>
<sequence length="529" mass="59971">MSDTLSPRSSSYSSTASSHCHHHHHEPQEQPNTEDAHNESFHQPPTTTTSTGRPAHHSIQLQHLTVQLQEPHPNVRVSMSNLQLSNTSKNPIPEGRYTATAKNPTSEPTSKKSMKFPLFYRGVRRQIFVVNTCCGLVELNCLKLSCLIGMILTVVGLVVLAGFSISTFVVASQRNSETLIAVGQVYSYFEQANTLILRTIYQTALESNLSNDAGTNYKYSDIMKEYMSISKQLLDLMEAIVKSLGGKDMEIKFKYTQNAANAWDSLNSHLYLMLTFGQVNESVSRLQSSEYGNVKKNFQDGVTDLVNYVRGIEKGKDANLVVTTVIQLIVIVVSVLLLSPLIVMIFTYAINTDSKNTEKFRKANELMILDTIENPTTRNLFKLHCEQEDNLHNYYILEKIQHFKSLAEKCLEMESKKMSSVSAEQFAKFENEKFEVAFEIYALLEGDEDTPVAVPENLISNAKDVLDAYNLKQIEFLPFHMFSNIEKELCTIMLDCHHRFKHSLVNQKEMKLDKMKISELLNKNHADVF</sequence>
<evidence type="ECO:0000256" key="2">
    <source>
        <dbReference type="SAM" id="Phobius"/>
    </source>
</evidence>
<feature type="compositionally biased region" description="Low complexity" evidence="1">
    <location>
        <begin position="1"/>
        <end position="18"/>
    </location>
</feature>
<proteinExistence type="predicted"/>
<feature type="compositionally biased region" description="Polar residues" evidence="1">
    <location>
        <begin position="41"/>
        <end position="52"/>
    </location>
</feature>
<evidence type="ECO:0008006" key="5">
    <source>
        <dbReference type="Google" id="ProtNLM"/>
    </source>
</evidence>
<protein>
    <recommendedName>
        <fullName evidence="5">RGS domain-containing protein</fullName>
    </recommendedName>
</protein>
<comment type="caution">
    <text evidence="3">The sequence shown here is derived from an EMBL/GenBank/DDBJ whole genome shotgun (WGS) entry which is preliminary data.</text>
</comment>
<gene>
    <name evidence="3" type="ORF">C9374_007045</name>
</gene>
<keyword evidence="2" id="KW-1133">Transmembrane helix</keyword>
<name>A0AA88H4P1_NAELO</name>
<keyword evidence="2" id="KW-0472">Membrane</keyword>